<evidence type="ECO:0000313" key="4">
    <source>
        <dbReference type="Proteomes" id="UP000481153"/>
    </source>
</evidence>
<reference evidence="3 4" key="1">
    <citation type="submission" date="2019-07" db="EMBL/GenBank/DDBJ databases">
        <title>Genomics analysis of Aphanomyces spp. identifies a new class of oomycete effector associated with host adaptation.</title>
        <authorList>
            <person name="Gaulin E."/>
        </authorList>
    </citation>
    <scope>NUCLEOTIDE SEQUENCE [LARGE SCALE GENOMIC DNA]</scope>
    <source>
        <strain evidence="3 4">ATCC 201684</strain>
    </source>
</reference>
<sequence length="401" mass="45410">MDTNRHGYARRQTVLVFGLVVVFVVAVICLDSRVVKSFHLSLDSQPAHAHESRVKHVLDSLDLDRSTTTTESNAMTATDSNATTATPLLNELSDVNNSTANANTPTATLSELATPKPTTTTQTPTPTVTNATTLPTTAPVDKPARWAYMLYATDDRTVCNAIIMARNIRKTGTPMSIPIVTLVSKTVSTDRIQRLRDAHIQVELVDLWSQQYTAGSDYWSDSLTKLYIFQERGYDRVIYLDSDAWVHRNLDHLFSLGDAILWAPRAYYLGEKLFFGSTLLVISPSNAAFQKIKDALASHAKQNYFDMDVLNDLWRLDCGYLPSHYVVLTPTIVEEPTFGFANRSERINKTYVHHFTMGYGLHKPWLTQRYQLENRNPDFEPLFYDLFFMYYDAAAELCPWL</sequence>
<dbReference type="PANTHER" id="PTHR11183">
    <property type="entry name" value="GLYCOGENIN SUBFAMILY MEMBER"/>
    <property type="match status" value="1"/>
</dbReference>
<keyword evidence="2" id="KW-1133">Transmembrane helix</keyword>
<organism evidence="3 4">
    <name type="scientific">Aphanomyces euteiches</name>
    <dbReference type="NCBI Taxonomy" id="100861"/>
    <lineage>
        <taxon>Eukaryota</taxon>
        <taxon>Sar</taxon>
        <taxon>Stramenopiles</taxon>
        <taxon>Oomycota</taxon>
        <taxon>Saprolegniomycetes</taxon>
        <taxon>Saprolegniales</taxon>
        <taxon>Verrucalvaceae</taxon>
        <taxon>Aphanomyces</taxon>
    </lineage>
</organism>
<evidence type="ECO:0000256" key="2">
    <source>
        <dbReference type="SAM" id="Phobius"/>
    </source>
</evidence>
<keyword evidence="2" id="KW-0812">Transmembrane</keyword>
<evidence type="ECO:0000313" key="3">
    <source>
        <dbReference type="EMBL" id="KAF0729147.1"/>
    </source>
</evidence>
<dbReference type="SUPFAM" id="SSF53448">
    <property type="entry name" value="Nucleotide-diphospho-sugar transferases"/>
    <property type="match status" value="1"/>
</dbReference>
<evidence type="ECO:0008006" key="5">
    <source>
        <dbReference type="Google" id="ProtNLM"/>
    </source>
</evidence>
<name>A0A6G0WP72_9STRA</name>
<dbReference type="VEuPathDB" id="FungiDB:AeMF1_004285"/>
<dbReference type="EMBL" id="VJMJ01000167">
    <property type="protein sequence ID" value="KAF0729147.1"/>
    <property type="molecule type" value="Genomic_DNA"/>
</dbReference>
<accession>A0A6G0WP72</accession>
<feature type="region of interest" description="Disordered" evidence="1">
    <location>
        <begin position="96"/>
        <end position="136"/>
    </location>
</feature>
<dbReference type="InterPro" id="IPR050587">
    <property type="entry name" value="GNT1/Glycosyltrans_8"/>
</dbReference>
<protein>
    <recommendedName>
        <fullName evidence="5">Nucleotide-diphospho-sugar transferase domain-containing protein</fullName>
    </recommendedName>
</protein>
<dbReference type="AlphaFoldDB" id="A0A6G0WP72"/>
<dbReference type="InterPro" id="IPR029044">
    <property type="entry name" value="Nucleotide-diphossugar_trans"/>
</dbReference>
<feature type="transmembrane region" description="Helical" evidence="2">
    <location>
        <begin position="12"/>
        <end position="30"/>
    </location>
</feature>
<proteinExistence type="predicted"/>
<dbReference type="Proteomes" id="UP000481153">
    <property type="component" value="Unassembled WGS sequence"/>
</dbReference>
<keyword evidence="2" id="KW-0472">Membrane</keyword>
<comment type="caution">
    <text evidence="3">The sequence shown here is derived from an EMBL/GenBank/DDBJ whole genome shotgun (WGS) entry which is preliminary data.</text>
</comment>
<keyword evidence="4" id="KW-1185">Reference proteome</keyword>
<gene>
    <name evidence="3" type="ORF">Ae201684_013125</name>
</gene>
<evidence type="ECO:0000256" key="1">
    <source>
        <dbReference type="SAM" id="MobiDB-lite"/>
    </source>
</evidence>
<dbReference type="Gene3D" id="3.90.550.10">
    <property type="entry name" value="Spore Coat Polysaccharide Biosynthesis Protein SpsA, Chain A"/>
    <property type="match status" value="1"/>
</dbReference>